<gene>
    <name evidence="1" type="ordered locus">Npun_F6344</name>
</gene>
<dbReference type="HOGENOM" id="CLU_1617306_0_0_3"/>
<sequence length="164" mass="18610">MTTDIKKQEDLGISWLFQEQFGFSQIPLNQSYEAYFKSLLVCANGDGTLADAERDWVIGYASAYNRDPAIIEKLKVYKADEDLETLFSGDPLIIETRRSLLLDAIQACAADGEYSEKERAVVLKGAKALNISEDELKKIEEIYFETVKLREKRLAVLYPKGLPY</sequence>
<name>B2IX81_NOSP7</name>
<dbReference type="InterPro" id="IPR029024">
    <property type="entry name" value="TerB-like"/>
</dbReference>
<evidence type="ECO:0000313" key="2">
    <source>
        <dbReference type="Proteomes" id="UP000001191"/>
    </source>
</evidence>
<accession>B2IX81</accession>
<proteinExistence type="predicted"/>
<dbReference type="OrthoDB" id="466680at2"/>
<reference evidence="1 2" key="2">
    <citation type="journal article" date="2013" name="Plant Physiol.">
        <title>A Nostoc punctiforme Sugar Transporter Necessary to Establish a Cyanobacterium-Plant Symbiosis.</title>
        <authorList>
            <person name="Ekman M."/>
            <person name="Picossi S."/>
            <person name="Campbell E.L."/>
            <person name="Meeks J.C."/>
            <person name="Flores E."/>
        </authorList>
    </citation>
    <scope>NUCLEOTIDE SEQUENCE [LARGE SCALE GENOMIC DNA]</scope>
    <source>
        <strain evidence="2">ATCC 29133 / PCC 73102</strain>
    </source>
</reference>
<dbReference type="EnsemblBacteria" id="ACC84616">
    <property type="protein sequence ID" value="ACC84616"/>
    <property type="gene ID" value="Npun_F6344"/>
</dbReference>
<organism evidence="1 2">
    <name type="scientific">Nostoc punctiforme (strain ATCC 29133 / PCC 73102)</name>
    <dbReference type="NCBI Taxonomy" id="63737"/>
    <lineage>
        <taxon>Bacteria</taxon>
        <taxon>Bacillati</taxon>
        <taxon>Cyanobacteriota</taxon>
        <taxon>Cyanophyceae</taxon>
        <taxon>Nostocales</taxon>
        <taxon>Nostocaceae</taxon>
        <taxon>Nostoc</taxon>
    </lineage>
</organism>
<reference evidence="2" key="1">
    <citation type="submission" date="2008-04" db="EMBL/GenBank/DDBJ databases">
        <title>Complete sequence of chromosome of Nostoc punctiforme ATCC 29133.</title>
        <authorList>
            <consortium name="US DOE Joint Genome Institute"/>
            <person name="Copeland A."/>
            <person name="Lucas S."/>
            <person name="Lapidus A."/>
            <person name="Glavina del Rio T."/>
            <person name="Dalin E."/>
            <person name="Tice H."/>
            <person name="Pitluck S."/>
            <person name="Chain P."/>
            <person name="Malfatti S."/>
            <person name="Shin M."/>
            <person name="Vergez L."/>
            <person name="Schmutz J."/>
            <person name="Larimer F."/>
            <person name="Land M."/>
            <person name="Hauser L."/>
            <person name="Kyrpides N."/>
            <person name="Kim E."/>
            <person name="Meeks J.C."/>
            <person name="Elhai J."/>
            <person name="Campbell E.L."/>
            <person name="Thiel T."/>
            <person name="Longmire J."/>
            <person name="Potts M."/>
            <person name="Atlas R."/>
        </authorList>
    </citation>
    <scope>NUCLEOTIDE SEQUENCE [LARGE SCALE GENOMIC DNA]</scope>
    <source>
        <strain evidence="2">ATCC 29133 / PCC 73102</strain>
    </source>
</reference>
<protein>
    <recommendedName>
        <fullName evidence="3">Co-chaperone DjlA N-terminal domain-containing protein</fullName>
    </recommendedName>
</protein>
<keyword evidence="2" id="KW-1185">Reference proteome</keyword>
<dbReference type="eggNOG" id="COG3793">
    <property type="taxonomic scope" value="Bacteria"/>
</dbReference>
<dbReference type="CDD" id="cd07311">
    <property type="entry name" value="terB_like_1"/>
    <property type="match status" value="1"/>
</dbReference>
<dbReference type="Proteomes" id="UP000001191">
    <property type="component" value="Chromosome"/>
</dbReference>
<dbReference type="KEGG" id="npu:Npun_F6344"/>
<evidence type="ECO:0008006" key="3">
    <source>
        <dbReference type="Google" id="ProtNLM"/>
    </source>
</evidence>
<dbReference type="EMBL" id="CP001037">
    <property type="protein sequence ID" value="ACC84616.1"/>
    <property type="molecule type" value="Genomic_DNA"/>
</dbReference>
<dbReference type="RefSeq" id="WP_012412555.1">
    <property type="nucleotide sequence ID" value="NC_010628.1"/>
</dbReference>
<evidence type="ECO:0000313" key="1">
    <source>
        <dbReference type="EMBL" id="ACC84616.1"/>
    </source>
</evidence>
<dbReference type="AlphaFoldDB" id="B2IX81"/>
<dbReference type="Gene3D" id="1.10.3680.10">
    <property type="entry name" value="TerB-like"/>
    <property type="match status" value="1"/>
</dbReference>
<dbReference type="SUPFAM" id="SSF158682">
    <property type="entry name" value="TerB-like"/>
    <property type="match status" value="1"/>
</dbReference>